<proteinExistence type="predicted"/>
<reference evidence="1 2" key="1">
    <citation type="submission" date="2014-06" db="EMBL/GenBank/DDBJ databases">
        <authorList>
            <consortium name="DOE Joint Genome Institute"/>
            <person name="Kuo A."/>
            <person name="Kohler A."/>
            <person name="Nagy L.G."/>
            <person name="Floudas D."/>
            <person name="Copeland A."/>
            <person name="Barry K.W."/>
            <person name="Cichocki N."/>
            <person name="Veneault-Fourrey C."/>
            <person name="LaButti K."/>
            <person name="Lindquist E.A."/>
            <person name="Lipzen A."/>
            <person name="Lundell T."/>
            <person name="Morin E."/>
            <person name="Murat C."/>
            <person name="Sun H."/>
            <person name="Tunlid A."/>
            <person name="Henrissat B."/>
            <person name="Grigoriev I.V."/>
            <person name="Hibbett D.S."/>
            <person name="Martin F."/>
            <person name="Nordberg H.P."/>
            <person name="Cantor M.N."/>
            <person name="Hua S.X."/>
        </authorList>
    </citation>
    <scope>NUCLEOTIDE SEQUENCE [LARGE SCALE GENOMIC DNA]</scope>
    <source>
        <strain evidence="1 2">ATCC 200175</strain>
    </source>
</reference>
<dbReference type="Proteomes" id="UP000053647">
    <property type="component" value="Unassembled WGS sequence"/>
</dbReference>
<reference evidence="2" key="2">
    <citation type="submission" date="2015-01" db="EMBL/GenBank/DDBJ databases">
        <title>Evolutionary Origins and Diversification of the Mycorrhizal Mutualists.</title>
        <authorList>
            <consortium name="DOE Joint Genome Institute"/>
            <consortium name="Mycorrhizal Genomics Consortium"/>
            <person name="Kohler A."/>
            <person name="Kuo A."/>
            <person name="Nagy L.G."/>
            <person name="Floudas D."/>
            <person name="Copeland A."/>
            <person name="Barry K.W."/>
            <person name="Cichocki N."/>
            <person name="Veneault-Fourrey C."/>
            <person name="LaButti K."/>
            <person name="Lindquist E.A."/>
            <person name="Lipzen A."/>
            <person name="Lundell T."/>
            <person name="Morin E."/>
            <person name="Murat C."/>
            <person name="Riley R."/>
            <person name="Ohm R."/>
            <person name="Sun H."/>
            <person name="Tunlid A."/>
            <person name="Henrissat B."/>
            <person name="Grigoriev I.V."/>
            <person name="Hibbett D.S."/>
            <person name="Martin F."/>
        </authorList>
    </citation>
    <scope>NUCLEOTIDE SEQUENCE [LARGE SCALE GENOMIC DNA]</scope>
    <source>
        <strain evidence="2">ATCC 200175</strain>
    </source>
</reference>
<evidence type="ECO:0000313" key="1">
    <source>
        <dbReference type="EMBL" id="KIJ10438.1"/>
    </source>
</evidence>
<dbReference type="OrthoDB" id="2688578at2759"/>
<name>A0A0C9TI50_PAXIN</name>
<evidence type="ECO:0000313" key="2">
    <source>
        <dbReference type="Proteomes" id="UP000053647"/>
    </source>
</evidence>
<protein>
    <submittedName>
        <fullName evidence="1">Uncharacterized protein</fullName>
    </submittedName>
</protein>
<organism evidence="1 2">
    <name type="scientific">Paxillus involutus ATCC 200175</name>
    <dbReference type="NCBI Taxonomy" id="664439"/>
    <lineage>
        <taxon>Eukaryota</taxon>
        <taxon>Fungi</taxon>
        <taxon>Dikarya</taxon>
        <taxon>Basidiomycota</taxon>
        <taxon>Agaricomycotina</taxon>
        <taxon>Agaricomycetes</taxon>
        <taxon>Agaricomycetidae</taxon>
        <taxon>Boletales</taxon>
        <taxon>Paxilineae</taxon>
        <taxon>Paxillaceae</taxon>
        <taxon>Paxillus</taxon>
    </lineage>
</organism>
<gene>
    <name evidence="1" type="ORF">PAXINDRAFT_16589</name>
</gene>
<accession>A0A0C9TI50</accession>
<dbReference type="AlphaFoldDB" id="A0A0C9TI50"/>
<sequence>MPALAFMRARDTQNSNIITPPELFKLLLPSQICNSMPSEENFQRIEWDLQYAQAHDALRTLRSNLRMRSYVLKYKDCNLRGQGANTRAHNTLKAIEALVNAAACKYQDAHNALVTMAPVLRETDWCKTLLPLKHQDLRAMSDLLNGENEGTRKLSWIWNARGAAGDEGGAMEDESYKQVST</sequence>
<dbReference type="EMBL" id="KN819406">
    <property type="protein sequence ID" value="KIJ10438.1"/>
    <property type="molecule type" value="Genomic_DNA"/>
</dbReference>
<keyword evidence="2" id="KW-1185">Reference proteome</keyword>
<dbReference type="HOGENOM" id="CLU_128011_0_0_1"/>